<proteinExistence type="predicted"/>
<name>A0A1S7SDA3_AGRTU</name>
<dbReference type="AlphaFoldDB" id="A0A1S7SDA3"/>
<accession>A0A1S7SDA3</accession>
<dbReference type="Proteomes" id="UP000191897">
    <property type="component" value="Unassembled WGS sequence"/>
</dbReference>
<evidence type="ECO:0000313" key="1">
    <source>
        <dbReference type="EMBL" id="CUX66241.1"/>
    </source>
</evidence>
<reference evidence="1 2" key="1">
    <citation type="submission" date="2016-01" db="EMBL/GenBank/DDBJ databases">
        <authorList>
            <person name="Oliw E.H."/>
        </authorList>
    </citation>
    <scope>NUCLEOTIDE SEQUENCE [LARGE SCALE GENOMIC DNA]</scope>
    <source>
        <strain evidence="1 2">Kerr 14</strain>
    </source>
</reference>
<evidence type="ECO:0000313" key="2">
    <source>
        <dbReference type="Proteomes" id="UP000191897"/>
    </source>
</evidence>
<organism evidence="1 2">
    <name type="scientific">Agrobacterium tumefaciens str. Kerr 14</name>
    <dbReference type="NCBI Taxonomy" id="1183424"/>
    <lineage>
        <taxon>Bacteria</taxon>
        <taxon>Pseudomonadati</taxon>
        <taxon>Pseudomonadota</taxon>
        <taxon>Alphaproteobacteria</taxon>
        <taxon>Hyphomicrobiales</taxon>
        <taxon>Rhizobiaceae</taxon>
        <taxon>Rhizobium/Agrobacterium group</taxon>
        <taxon>Agrobacterium</taxon>
        <taxon>Agrobacterium tumefaciens complex</taxon>
    </lineage>
</organism>
<gene>
    <name evidence="1" type="ORF">AGR4C_pa60091</name>
</gene>
<sequence length="111" mass="11862">MIMPVTLGAKSEVGAGILPLGAPILCRCIAIDISVCVEDNTYTSLARSWHSIPFSLSKAFGSVSCSNGRIFLTSRRKRAVFINRGHRLWISCPVRQRNAPGIGNSDGSASA</sequence>
<dbReference type="EMBL" id="FBWC01000037">
    <property type="protein sequence ID" value="CUX66241.1"/>
    <property type="molecule type" value="Genomic_DNA"/>
</dbReference>
<protein>
    <submittedName>
        <fullName evidence="1">Uncharacterized protein</fullName>
    </submittedName>
</protein>